<feature type="non-terminal residue" evidence="2">
    <location>
        <position position="1"/>
    </location>
</feature>
<dbReference type="EMBL" id="CADCWH010000116">
    <property type="protein sequence ID" value="CAA9548803.1"/>
    <property type="molecule type" value="Genomic_DNA"/>
</dbReference>
<evidence type="ECO:0000313" key="2">
    <source>
        <dbReference type="EMBL" id="CAA9548803.1"/>
    </source>
</evidence>
<evidence type="ECO:0000256" key="1">
    <source>
        <dbReference type="SAM" id="MobiDB-lite"/>
    </source>
</evidence>
<reference evidence="2" key="1">
    <citation type="submission" date="2020-02" db="EMBL/GenBank/DDBJ databases">
        <authorList>
            <person name="Meier V. D."/>
        </authorList>
    </citation>
    <scope>NUCLEOTIDE SEQUENCE</scope>
    <source>
        <strain evidence="2">AVDCRST_MAG70</strain>
    </source>
</reference>
<name>A0A6J4UJ31_9BACT</name>
<protein>
    <submittedName>
        <fullName evidence="2">Uncharacterized protein</fullName>
    </submittedName>
</protein>
<proteinExistence type="predicted"/>
<organism evidence="2">
    <name type="scientific">uncultured Thermomicrobiales bacterium</name>
    <dbReference type="NCBI Taxonomy" id="1645740"/>
    <lineage>
        <taxon>Bacteria</taxon>
        <taxon>Pseudomonadati</taxon>
        <taxon>Thermomicrobiota</taxon>
        <taxon>Thermomicrobia</taxon>
        <taxon>Thermomicrobiales</taxon>
        <taxon>environmental samples</taxon>
    </lineage>
</organism>
<feature type="region of interest" description="Disordered" evidence="1">
    <location>
        <begin position="1"/>
        <end position="28"/>
    </location>
</feature>
<gene>
    <name evidence="2" type="ORF">AVDCRST_MAG70-741</name>
</gene>
<dbReference type="AlphaFoldDB" id="A0A6J4UJ31"/>
<feature type="non-terminal residue" evidence="2">
    <location>
        <position position="41"/>
    </location>
</feature>
<accession>A0A6J4UJ31</accession>
<sequence length="41" mass="4501">VLPTFRATAHRPHGRPAFGPHRRDEPPSAVRVVEWPGGSAM</sequence>